<dbReference type="AlphaFoldDB" id="A0A0C3KYD3"/>
<proteinExistence type="predicted"/>
<reference evidence="2 3" key="1">
    <citation type="submission" date="2014-04" db="EMBL/GenBank/DDBJ databases">
        <authorList>
            <consortium name="DOE Joint Genome Institute"/>
            <person name="Kuo A."/>
            <person name="Girlanda M."/>
            <person name="Perotto S."/>
            <person name="Kohler A."/>
            <person name="Nagy L.G."/>
            <person name="Floudas D."/>
            <person name="Copeland A."/>
            <person name="Barry K.W."/>
            <person name="Cichocki N."/>
            <person name="Veneault-Fourrey C."/>
            <person name="LaButti K."/>
            <person name="Lindquist E.A."/>
            <person name="Lipzen A."/>
            <person name="Lundell T."/>
            <person name="Morin E."/>
            <person name="Murat C."/>
            <person name="Sun H."/>
            <person name="Tunlid A."/>
            <person name="Henrissat B."/>
            <person name="Grigoriev I.V."/>
            <person name="Hibbett D.S."/>
            <person name="Martin F."/>
            <person name="Nordberg H.P."/>
            <person name="Cantor M.N."/>
            <person name="Hua S.X."/>
        </authorList>
    </citation>
    <scope>NUCLEOTIDE SEQUENCE [LARGE SCALE GENOMIC DNA]</scope>
    <source>
        <strain evidence="2 3">MUT 4182</strain>
    </source>
</reference>
<evidence type="ECO:0008006" key="4">
    <source>
        <dbReference type="Google" id="ProtNLM"/>
    </source>
</evidence>
<gene>
    <name evidence="2" type="ORF">M407DRAFT_24337</name>
</gene>
<keyword evidence="3" id="KW-1185">Reference proteome</keyword>
<feature type="region of interest" description="Disordered" evidence="1">
    <location>
        <begin position="611"/>
        <end position="640"/>
    </location>
</feature>
<name>A0A0C3KYD3_9AGAM</name>
<sequence>MFTQARGHSPSLNFLLAASRPLPPLRFAPVGHESPAYRPVLVYLPPVPESPFAPKRSKLQKVAKAEKARMCFPPSLTNIPPEILDEIVFHTVLHQVDSLAPPQDLYSLLLTCKGTHESLSTSYALLARIFRVQFDYAALARRFSPSWLTSNVLADQLKTRWTILKRIRAVGTSWERQGDLKDSWPIDSWGRTNVTEDLWMAFLMLLESDGKNVQQLRNAKMQSYLDAYVNVFLIRRAKQYDYQNETVNSSLAIWIAYMLEDEATIAKESISHVETFIGLIRPFVFGAHRYDSYFAPWSIFDLPVTAPPEQQNNGASNNRLPPRYRDRQFTPYMASDLDLQDNSQPVTCLSRQLLMCAPILTLAAINSYCTRVDYHNRMRPAMAAAAAAGHHPTNTGAGPAPAVMPSVPAVVAPRIGTDVNYYATTDDSTLYDGDFRRLTSCLNPYIKSLPPGESFYPPGTFAGVWEGRFTFLEFDQYRDMLVGFKLPPIVKVDELLGGQQPQVWKVNEYHLIRSTAEEYRKRVESETNNNNGMRSSPEASSSSSSRMSPVMRSRRSPVDTTPIEPLPIGHALNAHLPVGCRFVEVPGGLEVHEAGKPGCLFYKYSSPLSDMSSPSMSSGDLNGRSSESNHNSNSISTGNEDDERILDTLITGSGHSAWGPFTLRGRVRQWDGLVTVLKDYSGSDGIDPADSSGA</sequence>
<evidence type="ECO:0000313" key="3">
    <source>
        <dbReference type="Proteomes" id="UP000054248"/>
    </source>
</evidence>
<dbReference type="Proteomes" id="UP000054248">
    <property type="component" value="Unassembled WGS sequence"/>
</dbReference>
<feature type="compositionally biased region" description="Low complexity" evidence="1">
    <location>
        <begin position="533"/>
        <end position="551"/>
    </location>
</feature>
<evidence type="ECO:0000256" key="1">
    <source>
        <dbReference type="SAM" id="MobiDB-lite"/>
    </source>
</evidence>
<feature type="region of interest" description="Disordered" evidence="1">
    <location>
        <begin position="522"/>
        <end position="564"/>
    </location>
</feature>
<dbReference type="OrthoDB" id="434783at2759"/>
<dbReference type="EMBL" id="KN823025">
    <property type="protein sequence ID" value="KIO26373.1"/>
    <property type="molecule type" value="Genomic_DNA"/>
</dbReference>
<protein>
    <recommendedName>
        <fullName evidence="4">F-box domain-containing protein</fullName>
    </recommendedName>
</protein>
<reference evidence="3" key="2">
    <citation type="submission" date="2015-01" db="EMBL/GenBank/DDBJ databases">
        <title>Evolutionary Origins and Diversification of the Mycorrhizal Mutualists.</title>
        <authorList>
            <consortium name="DOE Joint Genome Institute"/>
            <consortium name="Mycorrhizal Genomics Consortium"/>
            <person name="Kohler A."/>
            <person name="Kuo A."/>
            <person name="Nagy L.G."/>
            <person name="Floudas D."/>
            <person name="Copeland A."/>
            <person name="Barry K.W."/>
            <person name="Cichocki N."/>
            <person name="Veneault-Fourrey C."/>
            <person name="LaButti K."/>
            <person name="Lindquist E.A."/>
            <person name="Lipzen A."/>
            <person name="Lundell T."/>
            <person name="Morin E."/>
            <person name="Murat C."/>
            <person name="Riley R."/>
            <person name="Ohm R."/>
            <person name="Sun H."/>
            <person name="Tunlid A."/>
            <person name="Henrissat B."/>
            <person name="Grigoriev I.V."/>
            <person name="Hibbett D.S."/>
            <person name="Martin F."/>
        </authorList>
    </citation>
    <scope>NUCLEOTIDE SEQUENCE [LARGE SCALE GENOMIC DNA]</scope>
    <source>
        <strain evidence="3">MUT 4182</strain>
    </source>
</reference>
<feature type="compositionally biased region" description="Low complexity" evidence="1">
    <location>
        <begin position="611"/>
        <end position="636"/>
    </location>
</feature>
<evidence type="ECO:0000313" key="2">
    <source>
        <dbReference type="EMBL" id="KIO26373.1"/>
    </source>
</evidence>
<accession>A0A0C3KYD3</accession>
<dbReference type="STRING" id="1051891.A0A0C3KYD3"/>
<organism evidence="2 3">
    <name type="scientific">Tulasnella calospora MUT 4182</name>
    <dbReference type="NCBI Taxonomy" id="1051891"/>
    <lineage>
        <taxon>Eukaryota</taxon>
        <taxon>Fungi</taxon>
        <taxon>Dikarya</taxon>
        <taxon>Basidiomycota</taxon>
        <taxon>Agaricomycotina</taxon>
        <taxon>Agaricomycetes</taxon>
        <taxon>Cantharellales</taxon>
        <taxon>Tulasnellaceae</taxon>
        <taxon>Tulasnella</taxon>
    </lineage>
</organism>
<dbReference type="HOGENOM" id="CLU_011151_1_0_1"/>